<accession>A0A5R9GQ34</accession>
<evidence type="ECO:0000313" key="4">
    <source>
        <dbReference type="EMBL" id="TLS67195.1"/>
    </source>
</evidence>
<dbReference type="GO" id="GO:0004803">
    <property type="term" value="F:transposase activity"/>
    <property type="evidence" value="ECO:0007669"/>
    <property type="project" value="InterPro"/>
</dbReference>
<feature type="domain" description="Transposase IS4-like" evidence="3">
    <location>
        <begin position="192"/>
        <end position="355"/>
    </location>
</feature>
<dbReference type="InterPro" id="IPR002559">
    <property type="entry name" value="Transposase_11"/>
</dbReference>
<feature type="non-terminal residue" evidence="4">
    <location>
        <position position="1"/>
    </location>
</feature>
<organism evidence="4 5">
    <name type="scientific">Mariprofundus erugo</name>
    <dbReference type="NCBI Taxonomy" id="2528639"/>
    <lineage>
        <taxon>Bacteria</taxon>
        <taxon>Pseudomonadati</taxon>
        <taxon>Pseudomonadota</taxon>
        <taxon>Candidatius Mariprofundia</taxon>
        <taxon>Mariprofundales</taxon>
        <taxon>Mariprofundaceae</taxon>
        <taxon>Mariprofundus</taxon>
    </lineage>
</organism>
<evidence type="ECO:0000313" key="5">
    <source>
        <dbReference type="Proteomes" id="UP000306585"/>
    </source>
</evidence>
<keyword evidence="1" id="KW-0175">Coiled coil</keyword>
<gene>
    <name evidence="4" type="ORF">FEF65_07055</name>
</gene>
<reference evidence="4 5" key="1">
    <citation type="journal article" date="2019" name="Appl. Environ. Microbiol.">
        <title>Environmental Evidence and Genomic Insight of Iron-oxidizing Bacteria Preference Towards More Corrosion Resistant Stainless Steel at Higher Salinities.</title>
        <authorList>
            <person name="Garrison C.E."/>
            <person name="Price K.A."/>
            <person name="Field E.K."/>
        </authorList>
    </citation>
    <scope>NUCLEOTIDE SEQUENCE [LARGE SCALE GENOMIC DNA]</scope>
    <source>
        <strain evidence="4 5">P3</strain>
    </source>
</reference>
<dbReference type="GO" id="GO:0003677">
    <property type="term" value="F:DNA binding"/>
    <property type="evidence" value="ECO:0007669"/>
    <property type="project" value="InterPro"/>
</dbReference>
<dbReference type="PANTHER" id="PTHR33408:SF2">
    <property type="entry name" value="TRANSPOSASE DDE DOMAIN-CONTAINING PROTEIN"/>
    <property type="match status" value="1"/>
</dbReference>
<feature type="region of interest" description="Disordered" evidence="2">
    <location>
        <begin position="143"/>
        <end position="189"/>
    </location>
</feature>
<dbReference type="AlphaFoldDB" id="A0A5R9GQ34"/>
<evidence type="ECO:0000259" key="3">
    <source>
        <dbReference type="Pfam" id="PF01609"/>
    </source>
</evidence>
<dbReference type="EMBL" id="VBRY01000006">
    <property type="protein sequence ID" value="TLS67195.1"/>
    <property type="molecule type" value="Genomic_DNA"/>
</dbReference>
<keyword evidence="5" id="KW-1185">Reference proteome</keyword>
<proteinExistence type="predicted"/>
<dbReference type="PANTHER" id="PTHR33408">
    <property type="entry name" value="TRANSPOSASE"/>
    <property type="match status" value="1"/>
</dbReference>
<dbReference type="Proteomes" id="UP000306585">
    <property type="component" value="Unassembled WGS sequence"/>
</dbReference>
<comment type="caution">
    <text evidence="4">The sequence shown here is derived from an EMBL/GenBank/DDBJ whole genome shotgun (WGS) entry which is preliminary data.</text>
</comment>
<evidence type="ECO:0000256" key="2">
    <source>
        <dbReference type="SAM" id="MobiDB-lite"/>
    </source>
</evidence>
<dbReference type="GO" id="GO:0006313">
    <property type="term" value="P:DNA transposition"/>
    <property type="evidence" value="ECO:0007669"/>
    <property type="project" value="InterPro"/>
</dbReference>
<name>A0A5R9GQ34_9PROT</name>
<sequence length="361" mass="40270">SRKIAKKLHEDVAFRLLAAGNYPAHRTICDFRALHLKELSDLFVQVVKLAQECGLVRLGTIAVDGSKIKANASRHKAMSYKRMLQAETELKAQIEGLLERAGKADADERDEPDVDLPSEIARREDRLAVIKAARARLEARQRKIDEECGRRPDDGRQPRHPDGSPRRGGKFKRDFGIPDEKDQESFTDPESRIMKHSSGAFEQSYNGYTAVDAEHQIIVAAELTNCAADSNRLPGMIEAVRDNLDALPAQALADAGFRGEESLQELSGLPCNVIVALGREGRENVSVNADKYPHTAAMAERLRSDQGKAAYRRRKAIVEPPNGWIKAVMGFRQFSLRGLEKVGAEWKMVCMALNLRRMAYL</sequence>
<feature type="coiled-coil region" evidence="1">
    <location>
        <begin position="80"/>
        <end position="140"/>
    </location>
</feature>
<dbReference type="RefSeq" id="WP_138239113.1">
    <property type="nucleotide sequence ID" value="NZ_VBRY01000006.1"/>
</dbReference>
<evidence type="ECO:0000256" key="1">
    <source>
        <dbReference type="SAM" id="Coils"/>
    </source>
</evidence>
<protein>
    <submittedName>
        <fullName evidence="4">Transposase</fullName>
    </submittedName>
</protein>
<dbReference type="Pfam" id="PF01609">
    <property type="entry name" value="DDE_Tnp_1"/>
    <property type="match status" value="1"/>
</dbReference>